<keyword evidence="4 10" id="KW-0732">Signal</keyword>
<feature type="compositionally biased region" description="Basic and acidic residues" evidence="8">
    <location>
        <begin position="80"/>
        <end position="99"/>
    </location>
</feature>
<reference evidence="12" key="1">
    <citation type="submission" date="2025-08" db="UniProtKB">
        <authorList>
            <consortium name="RefSeq"/>
        </authorList>
    </citation>
    <scope>IDENTIFICATION</scope>
    <source>
        <strain evidence="12">Nigerian</strain>
        <tissue evidence="12">Liver and blood</tissue>
    </source>
</reference>
<feature type="transmembrane region" description="Helical" evidence="9">
    <location>
        <begin position="138"/>
        <end position="162"/>
    </location>
</feature>
<dbReference type="GO" id="GO:0016020">
    <property type="term" value="C:membrane"/>
    <property type="evidence" value="ECO:0007669"/>
    <property type="project" value="UniProtKB-SubCell"/>
</dbReference>
<evidence type="ECO:0000256" key="8">
    <source>
        <dbReference type="SAM" id="MobiDB-lite"/>
    </source>
</evidence>
<evidence type="ECO:0000313" key="13">
    <source>
        <dbReference type="Xenbase" id="XB-GENE-952175"/>
    </source>
</evidence>
<evidence type="ECO:0000256" key="7">
    <source>
        <dbReference type="ARBA" id="ARBA00023180"/>
    </source>
</evidence>
<feature type="signal peptide" evidence="10">
    <location>
        <begin position="1"/>
        <end position="19"/>
    </location>
</feature>
<dbReference type="KEGG" id="xtr:101732584"/>
<keyword evidence="6 9" id="KW-0472">Membrane</keyword>
<evidence type="ECO:0000313" key="12">
    <source>
        <dbReference type="RefSeq" id="XP_017947375.1"/>
    </source>
</evidence>
<gene>
    <name evidence="12 13" type="primary">cd164l2</name>
</gene>
<evidence type="ECO:0000256" key="6">
    <source>
        <dbReference type="ARBA" id="ARBA00023136"/>
    </source>
</evidence>
<accession>A0A8J0T230</accession>
<protein>
    <submittedName>
        <fullName evidence="12">CD164 sialomucin-like 2 protein isoform X1</fullName>
    </submittedName>
</protein>
<feature type="region of interest" description="Disordered" evidence="8">
    <location>
        <begin position="79"/>
        <end position="135"/>
    </location>
</feature>
<organism evidence="11 12">
    <name type="scientific">Xenopus tropicalis</name>
    <name type="common">Western clawed frog</name>
    <name type="synonym">Silurana tropicalis</name>
    <dbReference type="NCBI Taxonomy" id="8364"/>
    <lineage>
        <taxon>Eukaryota</taxon>
        <taxon>Metazoa</taxon>
        <taxon>Chordata</taxon>
        <taxon>Craniata</taxon>
        <taxon>Vertebrata</taxon>
        <taxon>Euteleostomi</taxon>
        <taxon>Amphibia</taxon>
        <taxon>Batrachia</taxon>
        <taxon>Anura</taxon>
        <taxon>Pipoidea</taxon>
        <taxon>Pipidae</taxon>
        <taxon>Xenopodinae</taxon>
        <taxon>Xenopus</taxon>
        <taxon>Silurana</taxon>
    </lineage>
</organism>
<evidence type="ECO:0000256" key="9">
    <source>
        <dbReference type="SAM" id="Phobius"/>
    </source>
</evidence>
<feature type="chain" id="PRO_5035144125" evidence="10">
    <location>
        <begin position="20"/>
        <end position="180"/>
    </location>
</feature>
<dbReference type="OMA" id="CEWITCH"/>
<proteinExistence type="inferred from homology"/>
<dbReference type="AGR" id="Xenbase:XB-GENE-952175"/>
<keyword evidence="3 9" id="KW-0812">Transmembrane</keyword>
<comment type="subcellular location">
    <subcellularLocation>
        <location evidence="1">Membrane</location>
        <topology evidence="1">Single-pass type I membrane protein</topology>
    </subcellularLocation>
</comment>
<dbReference type="CTD" id="388611"/>
<evidence type="ECO:0000256" key="1">
    <source>
        <dbReference type="ARBA" id="ARBA00004479"/>
    </source>
</evidence>
<dbReference type="AlphaFoldDB" id="A0A8J0T230"/>
<dbReference type="PANTHER" id="PTHR11337:SF11">
    <property type="entry name" value="CD164 SIALOMUCIN-LIKE 2 PROTEIN"/>
    <property type="match status" value="1"/>
</dbReference>
<dbReference type="OrthoDB" id="6160056at2759"/>
<evidence type="ECO:0000256" key="3">
    <source>
        <dbReference type="ARBA" id="ARBA00022692"/>
    </source>
</evidence>
<evidence type="ECO:0000313" key="11">
    <source>
        <dbReference type="Proteomes" id="UP000008143"/>
    </source>
</evidence>
<dbReference type="InterPro" id="IPR007947">
    <property type="entry name" value="CD164_MGC24"/>
</dbReference>
<dbReference type="Proteomes" id="UP000008143">
    <property type="component" value="Chromosome 2"/>
</dbReference>
<evidence type="ECO:0000256" key="5">
    <source>
        <dbReference type="ARBA" id="ARBA00022989"/>
    </source>
</evidence>
<feature type="compositionally biased region" description="Acidic residues" evidence="8">
    <location>
        <begin position="100"/>
        <end position="110"/>
    </location>
</feature>
<keyword evidence="7" id="KW-0325">Glycoprotein</keyword>
<evidence type="ECO:0000256" key="2">
    <source>
        <dbReference type="ARBA" id="ARBA00005341"/>
    </source>
</evidence>
<sequence>MKQLFYVAILSSALCLCCAGSCRQLETCVHCTTSTLNTSCEWITCRNSANSSCVHHGTELGESCFATNTSSMCAVPKTGSVEKSEGETLHTKHVEHTETEDTAQNEEDSAQPEQHSEHNRLTQEQSDDAPSADSSHTVFHVGSFIGGGVLVIILQAIGFIVVKRLRGTQSDYQAMEETPQ</sequence>
<dbReference type="RefSeq" id="XP_017947375.1">
    <property type="nucleotide sequence ID" value="XM_018091886.2"/>
</dbReference>
<keyword evidence="11" id="KW-1185">Reference proteome</keyword>
<dbReference type="Xenbase" id="XB-GENE-952175">
    <property type="gene designation" value="cd164l2"/>
</dbReference>
<name>A0A8J0T230_XENTR</name>
<evidence type="ECO:0000256" key="4">
    <source>
        <dbReference type="ARBA" id="ARBA00022729"/>
    </source>
</evidence>
<keyword evidence="5 9" id="KW-1133">Transmembrane helix</keyword>
<dbReference type="Pfam" id="PF05283">
    <property type="entry name" value="MGC-24"/>
    <property type="match status" value="1"/>
</dbReference>
<evidence type="ECO:0000256" key="10">
    <source>
        <dbReference type="SAM" id="SignalP"/>
    </source>
</evidence>
<dbReference type="PANTHER" id="PTHR11337">
    <property type="entry name" value="MUCIN/PORIMIN"/>
    <property type="match status" value="1"/>
</dbReference>
<dbReference type="GeneID" id="101732584"/>
<comment type="similarity">
    <text evidence="2">Belongs to the CD164 family.</text>
</comment>